<dbReference type="Proteomes" id="UP001597389">
    <property type="component" value="Unassembled WGS sequence"/>
</dbReference>
<sequence>MLHRYLFTFLVGIALTNTAFSEMPKGQTIAVTSVVYGKTKDGNKRTGILRLIMTEGEIVVFQDEDHFKGKFALQLETQGAQDKTTPLNPITLPLTGGGDLFFPKGTWPIVTHDFNKDGISEFNLSQPGNSWGSHFMLFTFAKDGSGKIEAMIVDEEKDYNYLHPQTTSPSTHELFETKEGFKHIFTERGDIEDKEIYIHFRWNTKTKQFQEQKRAPVE</sequence>
<accession>A0ABW4ZA18</accession>
<proteinExistence type="predicted"/>
<evidence type="ECO:0000313" key="2">
    <source>
        <dbReference type="Proteomes" id="UP001597389"/>
    </source>
</evidence>
<evidence type="ECO:0000313" key="1">
    <source>
        <dbReference type="EMBL" id="MFD2158793.1"/>
    </source>
</evidence>
<protein>
    <submittedName>
        <fullName evidence="1">Uncharacterized protein</fullName>
    </submittedName>
</protein>
<name>A0ABW4ZA18_9BACT</name>
<dbReference type="EMBL" id="JBHUJB010000034">
    <property type="protein sequence ID" value="MFD2158793.1"/>
    <property type="molecule type" value="Genomic_DNA"/>
</dbReference>
<dbReference type="RefSeq" id="WP_377177893.1">
    <property type="nucleotide sequence ID" value="NZ_JBHUJB010000034.1"/>
</dbReference>
<keyword evidence="2" id="KW-1185">Reference proteome</keyword>
<reference evidence="2" key="1">
    <citation type="journal article" date="2019" name="Int. J. Syst. Evol. Microbiol.">
        <title>The Global Catalogue of Microorganisms (GCM) 10K type strain sequencing project: providing services to taxonomists for standard genome sequencing and annotation.</title>
        <authorList>
            <consortium name="The Broad Institute Genomics Platform"/>
            <consortium name="The Broad Institute Genome Sequencing Center for Infectious Disease"/>
            <person name="Wu L."/>
            <person name="Ma J."/>
        </authorList>
    </citation>
    <scope>NUCLEOTIDE SEQUENCE [LARGE SCALE GENOMIC DNA]</scope>
    <source>
        <strain evidence="2">CCUG 57942</strain>
    </source>
</reference>
<comment type="caution">
    <text evidence="1">The sequence shown here is derived from an EMBL/GenBank/DDBJ whole genome shotgun (WGS) entry which is preliminary data.</text>
</comment>
<organism evidence="1 2">
    <name type="scientific">Rubritalea tangerina</name>
    <dbReference type="NCBI Taxonomy" id="430798"/>
    <lineage>
        <taxon>Bacteria</taxon>
        <taxon>Pseudomonadati</taxon>
        <taxon>Verrucomicrobiota</taxon>
        <taxon>Verrucomicrobiia</taxon>
        <taxon>Verrucomicrobiales</taxon>
        <taxon>Rubritaleaceae</taxon>
        <taxon>Rubritalea</taxon>
    </lineage>
</organism>
<gene>
    <name evidence="1" type="ORF">ACFSW8_07790</name>
</gene>